<keyword evidence="1" id="KW-0547">Nucleotide-binding</keyword>
<feature type="transmembrane region" description="Helical" evidence="4">
    <location>
        <begin position="575"/>
        <end position="597"/>
    </location>
</feature>
<keyword evidence="7" id="KW-1185">Reference proteome</keyword>
<feature type="compositionally biased region" description="Low complexity" evidence="3">
    <location>
        <begin position="1528"/>
        <end position="1543"/>
    </location>
</feature>
<dbReference type="Pfam" id="PF00005">
    <property type="entry name" value="ABC_tran"/>
    <property type="match status" value="2"/>
</dbReference>
<feature type="transmembrane region" description="Helical" evidence="4">
    <location>
        <begin position="2614"/>
        <end position="2637"/>
    </location>
</feature>
<feature type="compositionally biased region" description="Basic residues" evidence="3">
    <location>
        <begin position="1113"/>
        <end position="1133"/>
    </location>
</feature>
<feature type="transmembrane region" description="Helical" evidence="4">
    <location>
        <begin position="2664"/>
        <end position="2688"/>
    </location>
</feature>
<feature type="transmembrane region" description="Helical" evidence="4">
    <location>
        <begin position="646"/>
        <end position="668"/>
    </location>
</feature>
<dbReference type="InterPro" id="IPR017871">
    <property type="entry name" value="ABC_transporter-like_CS"/>
</dbReference>
<proteinExistence type="predicted"/>
<keyword evidence="4" id="KW-1133">Transmembrane helix</keyword>
<feature type="transmembrane region" description="Helical" evidence="4">
    <location>
        <begin position="604"/>
        <end position="626"/>
    </location>
</feature>
<dbReference type="PROSITE" id="PS50893">
    <property type="entry name" value="ABC_TRANSPORTER_2"/>
    <property type="match status" value="2"/>
</dbReference>
<feature type="transmembrane region" description="Helical" evidence="4">
    <location>
        <begin position="439"/>
        <end position="458"/>
    </location>
</feature>
<feature type="region of interest" description="Disordered" evidence="3">
    <location>
        <begin position="897"/>
        <end position="919"/>
    </location>
</feature>
<feature type="transmembrane region" description="Helical" evidence="4">
    <location>
        <begin position="495"/>
        <end position="517"/>
    </location>
</feature>
<feature type="non-terminal residue" evidence="6">
    <location>
        <position position="1"/>
    </location>
</feature>
<feature type="region of interest" description="Disordered" evidence="3">
    <location>
        <begin position="1102"/>
        <end position="1134"/>
    </location>
</feature>
<dbReference type="Gene3D" id="3.40.50.720">
    <property type="entry name" value="NAD(P)-binding Rossmann-like Domain"/>
    <property type="match status" value="1"/>
</dbReference>
<reference evidence="6" key="1">
    <citation type="submission" date="2022-03" db="EMBL/GenBank/DDBJ databases">
        <title>Draft genome sequence of Aduncisulcus paluster, a free-living microaerophilic Fornicata.</title>
        <authorList>
            <person name="Yuyama I."/>
            <person name="Kume K."/>
            <person name="Tamura T."/>
            <person name="Inagaki Y."/>
            <person name="Hashimoto T."/>
        </authorList>
    </citation>
    <scope>NUCLEOTIDE SEQUENCE</scope>
    <source>
        <strain evidence="6">NY0171</strain>
    </source>
</reference>
<dbReference type="InterPro" id="IPR002347">
    <property type="entry name" value="SDR_fam"/>
</dbReference>
<feature type="transmembrane region" description="Helical" evidence="4">
    <location>
        <begin position="2555"/>
        <end position="2577"/>
    </location>
</feature>
<dbReference type="Proteomes" id="UP001057375">
    <property type="component" value="Unassembled WGS sequence"/>
</dbReference>
<protein>
    <submittedName>
        <fullName evidence="6">Multi-domain containing protein</fullName>
    </submittedName>
</protein>
<feature type="compositionally biased region" description="Basic residues" evidence="3">
    <location>
        <begin position="1188"/>
        <end position="1208"/>
    </location>
</feature>
<feature type="transmembrane region" description="Helical" evidence="4">
    <location>
        <begin position="2418"/>
        <end position="2442"/>
    </location>
</feature>
<feature type="transmembrane region" description="Helical" evidence="4">
    <location>
        <begin position="2463"/>
        <end position="2491"/>
    </location>
</feature>
<dbReference type="InterPro" id="IPR003593">
    <property type="entry name" value="AAA+_ATPase"/>
</dbReference>
<dbReference type="PANTHER" id="PTHR19229:SF265">
    <property type="match status" value="1"/>
</dbReference>
<accession>A0ABQ5KWH8</accession>
<dbReference type="Gene3D" id="3.40.50.300">
    <property type="entry name" value="P-loop containing nucleotide triphosphate hydrolases"/>
    <property type="match status" value="2"/>
</dbReference>
<evidence type="ECO:0000313" key="6">
    <source>
        <dbReference type="EMBL" id="GKT36376.1"/>
    </source>
</evidence>
<evidence type="ECO:0000256" key="2">
    <source>
        <dbReference type="ARBA" id="ARBA00022840"/>
    </source>
</evidence>
<keyword evidence="4" id="KW-0472">Membrane</keyword>
<dbReference type="SUPFAM" id="SSF51735">
    <property type="entry name" value="NAD(P)-binding Rossmann-fold domains"/>
    <property type="match status" value="1"/>
</dbReference>
<feature type="domain" description="ABC transporter" evidence="5">
    <location>
        <begin position="1201"/>
        <end position="1474"/>
    </location>
</feature>
<dbReference type="InterPro" id="IPR036291">
    <property type="entry name" value="NAD(P)-bd_dom_sf"/>
</dbReference>
<feature type="compositionally biased region" description="Basic and acidic residues" evidence="3">
    <location>
        <begin position="1505"/>
        <end position="1520"/>
    </location>
</feature>
<dbReference type="PANTHER" id="PTHR19229">
    <property type="entry name" value="ATP-BINDING CASSETTE TRANSPORTER SUBFAMILY A ABCA"/>
    <property type="match status" value="1"/>
</dbReference>
<dbReference type="InterPro" id="IPR003439">
    <property type="entry name" value="ABC_transporter-like_ATP-bd"/>
</dbReference>
<keyword evidence="2" id="KW-0067">ATP-binding</keyword>
<dbReference type="InterPro" id="IPR027417">
    <property type="entry name" value="P-loop_NTPase"/>
</dbReference>
<dbReference type="InterPro" id="IPR026082">
    <property type="entry name" value="ABCA"/>
</dbReference>
<dbReference type="SUPFAM" id="SSF52540">
    <property type="entry name" value="P-loop containing nucleoside triphosphate hydrolases"/>
    <property type="match status" value="2"/>
</dbReference>
<feature type="compositionally biased region" description="Acidic residues" evidence="3">
    <location>
        <begin position="902"/>
        <end position="911"/>
    </location>
</feature>
<feature type="transmembrane region" description="Helical" evidence="4">
    <location>
        <begin position="2589"/>
        <end position="2608"/>
    </location>
</feature>
<dbReference type="EMBL" id="BQXS01011209">
    <property type="protein sequence ID" value="GKT36376.1"/>
    <property type="molecule type" value="Genomic_DNA"/>
</dbReference>
<dbReference type="SMART" id="SM00382">
    <property type="entry name" value="AAA"/>
    <property type="match status" value="2"/>
</dbReference>
<organism evidence="6 7">
    <name type="scientific">Aduncisulcus paluster</name>
    <dbReference type="NCBI Taxonomy" id="2918883"/>
    <lineage>
        <taxon>Eukaryota</taxon>
        <taxon>Metamonada</taxon>
        <taxon>Carpediemonas-like organisms</taxon>
        <taxon>Aduncisulcus</taxon>
    </lineage>
</organism>
<feature type="transmembrane region" description="Helical" evidence="4">
    <location>
        <begin position="538"/>
        <end position="563"/>
    </location>
</feature>
<evidence type="ECO:0000256" key="4">
    <source>
        <dbReference type="SAM" id="Phobius"/>
    </source>
</evidence>
<comment type="caution">
    <text evidence="6">The sequence shown here is derived from an EMBL/GenBank/DDBJ whole genome shotgun (WGS) entry which is preliminary data.</text>
</comment>
<feature type="transmembrane region" description="Helical" evidence="4">
    <location>
        <begin position="1832"/>
        <end position="1853"/>
    </location>
</feature>
<name>A0ABQ5KWH8_9EUKA</name>
<feature type="compositionally biased region" description="Acidic residues" evidence="3">
    <location>
        <begin position="1789"/>
        <end position="1810"/>
    </location>
</feature>
<feature type="transmembrane region" description="Helical" evidence="4">
    <location>
        <begin position="470"/>
        <end position="489"/>
    </location>
</feature>
<feature type="compositionally biased region" description="Low complexity" evidence="3">
    <location>
        <begin position="1464"/>
        <end position="1474"/>
    </location>
</feature>
<gene>
    <name evidence="6" type="ORF">ADUPG1_009353</name>
</gene>
<feature type="compositionally biased region" description="Basic and acidic residues" evidence="3">
    <location>
        <begin position="3048"/>
        <end position="3072"/>
    </location>
</feature>
<feature type="region of interest" description="Disordered" evidence="3">
    <location>
        <begin position="1789"/>
        <end position="1811"/>
    </location>
</feature>
<dbReference type="CDD" id="cd05233">
    <property type="entry name" value="SDR_c"/>
    <property type="match status" value="1"/>
</dbReference>
<feature type="region of interest" description="Disordered" evidence="3">
    <location>
        <begin position="3048"/>
        <end position="3080"/>
    </location>
</feature>
<dbReference type="Pfam" id="PF00106">
    <property type="entry name" value="adh_short"/>
    <property type="match status" value="1"/>
</dbReference>
<evidence type="ECO:0000313" key="7">
    <source>
        <dbReference type="Proteomes" id="UP001057375"/>
    </source>
</evidence>
<feature type="domain" description="ABC transporter" evidence="5">
    <location>
        <begin position="2787"/>
        <end position="3015"/>
    </location>
</feature>
<evidence type="ECO:0000259" key="5">
    <source>
        <dbReference type="PROSITE" id="PS50893"/>
    </source>
</evidence>
<feature type="region of interest" description="Disordered" evidence="3">
    <location>
        <begin position="1463"/>
        <end position="1588"/>
    </location>
</feature>
<dbReference type="PROSITE" id="PS00211">
    <property type="entry name" value="ABC_TRANSPORTER_1"/>
    <property type="match status" value="1"/>
</dbReference>
<keyword evidence="4" id="KW-0812">Transmembrane</keyword>
<evidence type="ECO:0000256" key="1">
    <source>
        <dbReference type="ARBA" id="ARBA00022741"/>
    </source>
</evidence>
<sequence>TETPVGSECTEQTLASMERVIKLNLQIPMMLTARITPLIIKGQEARDKAGLDRIGCLLYVNSMAAFECMGVYSAYGASKEGLLAFTKCVFKEVRTEGIKVCSIHPACVSTDLLSYLDAFDLKKMILPKEVADAALFCQVYTPEGLLIPDHSCITLAYAPKDDPLATQLAHGVAKLNGWDPSDVVGFDDESDIITYAFRTQFPDEKEMWPVDLALSEVSTDIIVTSPLESLNADINMFSEELQPIKQNYDASLDSSLSHLHFVEVGDGSSSQYSSTSASFASVHLKDDYVSADFDVSSMSQEGTPIFYALTLTTEDEHRLTRNATSGDAEAPVNDPESIGYPSTFQYHLFLNTTDIDHGWFVRDDQLAQYAQDNLFTTERAVQMQTAVHDVLTRMIGGVGNASNEDADLIDGYTLPLTHSPSFAKLPEITDFVMAEDEEFVSMSIIGCSAVWFILAVSIPLREKTSKRGVSLRMLGVNETMNALITDFVMAEDEEFVSMSIIGCSAVWFILAVSIPLREKTSKRGVSLRMLGVNETMNALVWVLSLSIIGFVTALLQCFVSKWICPLPPFENSSFWFTFPFFFMQYAGLSCLGVFLVSVIPSFSVCLIVTIFLSLFVTAVLAIPSLSLAPFIMYDDSALSIPGIIEWMFPTFAFFAPMGSVTALCNPLVQASWEQYQTGNIVYTNSVPVINDYSIDDNSGHDNNNNYYFSSLFDEGDISFLDDLFLENDDETEKQATLSSNIQIAEEEEETDTESSSIQYVDSIYFKMSCIWSDKECHDYHSISIPCLGSIFETMDVGTCWFTVPLFGLALVKMLVQCVSYTLLTMYVTNVIPIDGLVQYPFWFIFDKRFWYSLRDDIRKKRSELATDRAEAFGTTSGDLETGKESFDPDSTRVVLAGGEEGREGDEEEPVDDGNLGDSYKRDSMLSTEAVAFFNHLKLELERVKREKRQRRESPDGDMSALAAIKRRAAGNGVYEMGGSAILADDENTTTAGSHLISGGSLITGEQEDSAMSSSDPYARIHEAARVHEHGSAFASRDIDTKTEEYQEGEKVFLEKCDPTVASLLSSIPSWPFVQIDPATQTDKPVLACSSISKTYEVACSCCSSNGGSDSSRKGKKGKKKGSTSQKKKKKNSKKLMQVNALSSLSFELPHSKIISLCGNMLACSSISKTYEVACSCCSSNGGSDSSRKGKKGKKKGSTSQKKKKKNSKKLMQVNALSSLSFELPHSKIISLCGNSGSGKTTAVRILTGEEMCNKDEDSHISVYGTSVDSNPYKARKVKIQVGVGPQTNEYVWDNVTVREHLKLLWLLKGVPGLPRSIMSLGPIGKRRRKKYLRENGIDEEILEGIPFSVLVDVFSFSLLRSFHLLHKLHIHANNLSGGEQRRVCGSMACSCVSPLIVLDEVGTGLDFMTRRTLTRTLKRHANAGCAVLFTSHDLDDVEKMSDGVIILRKGNVVARGTPKCIKMSNVRSSNGNNNRRVKQHGSARRGWNGLGSVHTSHLLEDDEKDIVRPGEMRGERRDADEPIGNDGSSSSSLSSADSEPASLGDRAPDSENSDVSDRAMTISQIRVDSARDHSSGSARSSVGEGGSVMVKRSNHQLKQQRSGMLPFSDVRSQGSLFLEHGMVVIVRSQAQPSKAALRELKRQRGSAIEGPVTLSGLMKHVLREHASGESNFTCTPLILSLFKKSVRVCVHERDIEEFVRRVDHCSHRGHVIVSCSVRTRNLEDTFLLIERIEDTQRKVDEEIMSEGTGVIEGVDVIAKANRMFTADSSQRKVRKELSAIRNRQKGVIFDDDDPYADTDEEEDEEEDDSNESSSLGFIRLKALIKKHVSSSIIQLCIVLVSSCLLLVVLLTIFNAGDKLNATMQITDDYYLLERGLSACVSWCRGKYNSSHEDSSTQYDDSTILSMCLQERYDGWTGQIDYCTNLIYYFPVSVDISGQRANQMNSFFNYDNNEVYRVYWSSYASGVIQLLESRQDSSKYPSRILNDIGTFYNTSKPSSMAMTNIPWSINNYGDYWSENSPISVLRTIRAMYDKYPDLFDPHCDLGSSINIDSENNLNTFGIMAFLSGGFYWQFSQEYRQITSEILGECYDEVYEPGMSYSEISSALTTCRTQKWREVYLEYVNKLAYQRFEFILQDTLPSCTVHPKHSDKCITGETISVEEFHEDIFFSQDEKKSVGITKYSDWAGYDGYFDAARTFPVAGLEVNEYGYFLPEQGSSGSTTPGADDLEFSFEYVLHTYLPHYLVRRYTRLETQTNVFTDVPYSDNNFGSIGEYAENIYYPPIHKPKERDIYFQRDTDIIQPFPYIFDTITDLTARLVTAQVAELTHIRSYLQSTGQIAYPTTNAGRLECGKHVLFGSEEAYDEYIASMSEDELSEYSDTYLLNVPACSELPAEISPASITIEGEGRRLPEKMRESRPYLNFSLLFLTLIVSFFVVIITIVILMDVATNTNKGFLKLHGINISLLSCSGVIFIVLSCLVLSILLSVLLPALVGPFNFSPSVDAEANLENAIERLEQSEATNMEDMIDSFETFIDLNNYSSMSITSDLKFWNKMQGWLSSFLVIFLSFLMFVAFGLFISSIVPSEEQFMSIYVFLMILGILGGTIWAALYNDSVSLTGILFFFFFVFPPFTMTGVFTVLSDLSAAGFYPFSAVGAKAMCLRKIGNCISFAGSIFTMLFQIVIYFGLYLLINILGDRIKRWLASKQYINDSEIEENKKRKEAAVAMALSKEPTFEAQLPGMSTPISKISTPTLSHVSSVSSISTSSVVSSVDSSVSTLTSASRTVAPTRIAVSGIHVVYPNNTHAVRGVSMDLKEGEIVALCARNGGGKSSLMGTFTGQSPMTRGSITVDDHVIKGMSGIVGGKVAITPQQDVYWPNLSALDHVCFFSLLHGVVLKRDEAMTILKSVGLADSCDKPAKKLSGGMKRRLTLACSLSTVPSIVLADEPCSGLDPSTRSSILSVLEIAAESSCVLLSTHTLGDAEDVCDHIVLMSRGTVVKQGGSTEMKEELGGGYMIEISENLKRDQEEEEEGRDYECWKIMPKRRGYVLKEISHSSKKSKETSGRLGSGKDLRRGGEEEEVEEAHEIPNSKFVLRISNLSLLVKILPICLDCKLEFEIRETNLEDVMEHVETATYEV</sequence>
<feature type="region of interest" description="Disordered" evidence="3">
    <location>
        <begin position="1178"/>
        <end position="1209"/>
    </location>
</feature>
<evidence type="ECO:0000256" key="3">
    <source>
        <dbReference type="SAM" id="MobiDB-lite"/>
    </source>
</evidence>